<evidence type="ECO:0008006" key="6">
    <source>
        <dbReference type="Google" id="ProtNLM"/>
    </source>
</evidence>
<dbReference type="STRING" id="905079.L1JCW8"/>
<dbReference type="GO" id="GO:0006044">
    <property type="term" value="P:N-acetylglucosamine metabolic process"/>
    <property type="evidence" value="ECO:0007669"/>
    <property type="project" value="TreeGrafter"/>
</dbReference>
<evidence type="ECO:0000256" key="1">
    <source>
        <dbReference type="SAM" id="MobiDB-lite"/>
    </source>
</evidence>
<reference evidence="4" key="3">
    <citation type="submission" date="2015-06" db="UniProtKB">
        <authorList>
            <consortium name="EnsemblProtists"/>
        </authorList>
    </citation>
    <scope>IDENTIFICATION</scope>
</reference>
<dbReference type="AlphaFoldDB" id="L1JCW8"/>
<evidence type="ECO:0000256" key="2">
    <source>
        <dbReference type="SAM" id="SignalP"/>
    </source>
</evidence>
<reference evidence="5" key="2">
    <citation type="submission" date="2012-11" db="EMBL/GenBank/DDBJ databases">
        <authorList>
            <person name="Kuo A."/>
            <person name="Curtis B.A."/>
            <person name="Tanifuji G."/>
            <person name="Burki F."/>
            <person name="Gruber A."/>
            <person name="Irimia M."/>
            <person name="Maruyama S."/>
            <person name="Arias M.C."/>
            <person name="Ball S.G."/>
            <person name="Gile G.H."/>
            <person name="Hirakawa Y."/>
            <person name="Hopkins J.F."/>
            <person name="Rensing S.A."/>
            <person name="Schmutz J."/>
            <person name="Symeonidi A."/>
            <person name="Elias M."/>
            <person name="Eveleigh R.J."/>
            <person name="Herman E.K."/>
            <person name="Klute M.J."/>
            <person name="Nakayama T."/>
            <person name="Obornik M."/>
            <person name="Reyes-Prieto A."/>
            <person name="Armbrust E.V."/>
            <person name="Aves S.J."/>
            <person name="Beiko R.G."/>
            <person name="Coutinho P."/>
            <person name="Dacks J.B."/>
            <person name="Durnford D.G."/>
            <person name="Fast N.M."/>
            <person name="Green B.R."/>
            <person name="Grisdale C."/>
            <person name="Hempe F."/>
            <person name="Henrissat B."/>
            <person name="Hoppner M.P."/>
            <person name="Ishida K.-I."/>
            <person name="Kim E."/>
            <person name="Koreny L."/>
            <person name="Kroth P.G."/>
            <person name="Liu Y."/>
            <person name="Malik S.-B."/>
            <person name="Maier U.G."/>
            <person name="McRose D."/>
            <person name="Mock T."/>
            <person name="Neilson J.A."/>
            <person name="Onodera N.T."/>
            <person name="Poole A.M."/>
            <person name="Pritham E.J."/>
            <person name="Richards T.A."/>
            <person name="Rocap G."/>
            <person name="Roy S.W."/>
            <person name="Sarai C."/>
            <person name="Schaack S."/>
            <person name="Shirato S."/>
            <person name="Slamovits C.H."/>
            <person name="Spencer D.F."/>
            <person name="Suzuki S."/>
            <person name="Worden A.Z."/>
            <person name="Zauner S."/>
            <person name="Barry K."/>
            <person name="Bell C."/>
            <person name="Bharti A.K."/>
            <person name="Crow J.A."/>
            <person name="Grimwood J."/>
            <person name="Kramer R."/>
            <person name="Lindquist E."/>
            <person name="Lucas S."/>
            <person name="Salamov A."/>
            <person name="McFadden G.I."/>
            <person name="Lane C.E."/>
            <person name="Keeling P.J."/>
            <person name="Gray M.W."/>
            <person name="Grigoriev I.V."/>
            <person name="Archibald J.M."/>
        </authorList>
    </citation>
    <scope>NUCLEOTIDE SEQUENCE</scope>
    <source>
        <strain evidence="5">CCMP2712</strain>
    </source>
</reference>
<dbReference type="GeneID" id="17303018"/>
<dbReference type="PANTHER" id="PTHR12224:SF0">
    <property type="entry name" value="BETA-1,4-MANNOSYL-GLYCOPROTEIN 4-BETA-N-ACETYLGLUCOSAMINYLTRANSFERASE"/>
    <property type="match status" value="1"/>
</dbReference>
<feature type="chain" id="PRO_5008771177" description="Calcineurin-like phosphoesterase domain-containing protein" evidence="2">
    <location>
        <begin position="21"/>
        <end position="456"/>
    </location>
</feature>
<dbReference type="HOGENOM" id="CLU_600581_0_0_1"/>
<proteinExistence type="predicted"/>
<evidence type="ECO:0000313" key="4">
    <source>
        <dbReference type="EnsemblProtists" id="EKX46346"/>
    </source>
</evidence>
<dbReference type="GO" id="GO:0016020">
    <property type="term" value="C:membrane"/>
    <property type="evidence" value="ECO:0007669"/>
    <property type="project" value="InterPro"/>
</dbReference>
<dbReference type="PANTHER" id="PTHR12224">
    <property type="entry name" value="BETA-1,4-MANNOSYL-GLYCOPROTEIN BETA-1,4-N-ACETYLGLUCOSAMINYL-TRANSFERASE"/>
    <property type="match status" value="1"/>
</dbReference>
<dbReference type="KEGG" id="gtt:GUITHDRAFT_107951"/>
<keyword evidence="2" id="KW-0732">Signal</keyword>
<evidence type="ECO:0000313" key="5">
    <source>
        <dbReference type="Proteomes" id="UP000011087"/>
    </source>
</evidence>
<dbReference type="RefSeq" id="XP_005833326.1">
    <property type="nucleotide sequence ID" value="XM_005833269.1"/>
</dbReference>
<dbReference type="eggNOG" id="ENOG502QPVW">
    <property type="taxonomic scope" value="Eukaryota"/>
</dbReference>
<dbReference type="EnsemblProtists" id="EKX46346">
    <property type="protein sequence ID" value="EKX46346"/>
    <property type="gene ID" value="GUITHDRAFT_107951"/>
</dbReference>
<dbReference type="EMBL" id="JH992995">
    <property type="protein sequence ID" value="EKX46346.1"/>
    <property type="molecule type" value="Genomic_DNA"/>
</dbReference>
<evidence type="ECO:0000313" key="3">
    <source>
        <dbReference type="EMBL" id="EKX46346.1"/>
    </source>
</evidence>
<dbReference type="Pfam" id="PF04724">
    <property type="entry name" value="Glyco_transf_17"/>
    <property type="match status" value="1"/>
</dbReference>
<dbReference type="PaxDb" id="55529-EKX46346"/>
<dbReference type="OrthoDB" id="6474464at2759"/>
<sequence length="456" mass="51850">MTTKEAFFSLLFLCVVGCWCHPIVSILSPQDQDLLVESNDIELVIEVDRDGHTHPLPPLTINISLFYQGQHVGDQVLEGTVGDGAMMEKKIPLTGLINGDYVVTAKFKGESWYGCSVTFTVDVAVSLVRVKEHLEEEEEACDEGVCRKEGGEKEEQGQEGREEEEEKFSEEDKQAARLCSSHGWEPRTRPARIYDTFTFNDEEDILKVRLHELNELVYKFVIVEADITFQYKSKPLHLDSSRVLQAYGDKVERVLLNKSRIRRGGDDVWAVEVAQRNEILEGLKDARPDDLIIIAGDVDEIPKRESLRLLRVCHGYTAPVLMKGHFHQYGFHLEYKEGWSLGPKVILRDMMYGAVNPQLVRMTHLGPSDSSIMEQAAWHLSWFVDAHDGGIEHIQSKFASFSHVEYNYENFTDTERLKRYIEDGRDFFSDYLGERMGGLMAHGSPKSSPLGFPTAM</sequence>
<name>L1JCW8_GUITC</name>
<accession>L1JCW8</accession>
<dbReference type="Proteomes" id="UP000011087">
    <property type="component" value="Unassembled WGS sequence"/>
</dbReference>
<dbReference type="GO" id="GO:0003830">
    <property type="term" value="F:beta-1,4-mannosylglycoprotein 4-beta-N-acetylglucosaminyltransferase activity"/>
    <property type="evidence" value="ECO:0007669"/>
    <property type="project" value="InterPro"/>
</dbReference>
<gene>
    <name evidence="3" type="ORF">GUITHDRAFT_107951</name>
</gene>
<keyword evidence="5" id="KW-1185">Reference proteome</keyword>
<feature type="region of interest" description="Disordered" evidence="1">
    <location>
        <begin position="139"/>
        <end position="172"/>
    </location>
</feature>
<organism evidence="3">
    <name type="scientific">Guillardia theta (strain CCMP2712)</name>
    <name type="common">Cryptophyte</name>
    <dbReference type="NCBI Taxonomy" id="905079"/>
    <lineage>
        <taxon>Eukaryota</taxon>
        <taxon>Cryptophyceae</taxon>
        <taxon>Pyrenomonadales</taxon>
        <taxon>Geminigeraceae</taxon>
        <taxon>Guillardia</taxon>
    </lineage>
</organism>
<protein>
    <recommendedName>
        <fullName evidence="6">Calcineurin-like phosphoesterase domain-containing protein</fullName>
    </recommendedName>
</protein>
<feature type="compositionally biased region" description="Basic and acidic residues" evidence="1">
    <location>
        <begin position="144"/>
        <end position="160"/>
    </location>
</feature>
<feature type="signal peptide" evidence="2">
    <location>
        <begin position="1"/>
        <end position="20"/>
    </location>
</feature>
<reference evidence="3 5" key="1">
    <citation type="journal article" date="2012" name="Nature">
        <title>Algal genomes reveal evolutionary mosaicism and the fate of nucleomorphs.</title>
        <authorList>
            <consortium name="DOE Joint Genome Institute"/>
            <person name="Curtis B.A."/>
            <person name="Tanifuji G."/>
            <person name="Burki F."/>
            <person name="Gruber A."/>
            <person name="Irimia M."/>
            <person name="Maruyama S."/>
            <person name="Arias M.C."/>
            <person name="Ball S.G."/>
            <person name="Gile G.H."/>
            <person name="Hirakawa Y."/>
            <person name="Hopkins J.F."/>
            <person name="Kuo A."/>
            <person name="Rensing S.A."/>
            <person name="Schmutz J."/>
            <person name="Symeonidi A."/>
            <person name="Elias M."/>
            <person name="Eveleigh R.J."/>
            <person name="Herman E.K."/>
            <person name="Klute M.J."/>
            <person name="Nakayama T."/>
            <person name="Obornik M."/>
            <person name="Reyes-Prieto A."/>
            <person name="Armbrust E.V."/>
            <person name="Aves S.J."/>
            <person name="Beiko R.G."/>
            <person name="Coutinho P."/>
            <person name="Dacks J.B."/>
            <person name="Durnford D.G."/>
            <person name="Fast N.M."/>
            <person name="Green B.R."/>
            <person name="Grisdale C.J."/>
            <person name="Hempel F."/>
            <person name="Henrissat B."/>
            <person name="Hoppner M.P."/>
            <person name="Ishida K."/>
            <person name="Kim E."/>
            <person name="Koreny L."/>
            <person name="Kroth P.G."/>
            <person name="Liu Y."/>
            <person name="Malik S.B."/>
            <person name="Maier U.G."/>
            <person name="McRose D."/>
            <person name="Mock T."/>
            <person name="Neilson J.A."/>
            <person name="Onodera N.T."/>
            <person name="Poole A.M."/>
            <person name="Pritham E.J."/>
            <person name="Richards T.A."/>
            <person name="Rocap G."/>
            <person name="Roy S.W."/>
            <person name="Sarai C."/>
            <person name="Schaack S."/>
            <person name="Shirato S."/>
            <person name="Slamovits C.H."/>
            <person name="Spencer D.F."/>
            <person name="Suzuki S."/>
            <person name="Worden A.Z."/>
            <person name="Zauner S."/>
            <person name="Barry K."/>
            <person name="Bell C."/>
            <person name="Bharti A.K."/>
            <person name="Crow J.A."/>
            <person name="Grimwood J."/>
            <person name="Kramer R."/>
            <person name="Lindquist E."/>
            <person name="Lucas S."/>
            <person name="Salamov A."/>
            <person name="McFadden G.I."/>
            <person name="Lane C.E."/>
            <person name="Keeling P.J."/>
            <person name="Gray M.W."/>
            <person name="Grigoriev I.V."/>
            <person name="Archibald J.M."/>
        </authorList>
    </citation>
    <scope>NUCLEOTIDE SEQUENCE</scope>
    <source>
        <strain evidence="3 5">CCMP2712</strain>
    </source>
</reference>
<dbReference type="InterPro" id="IPR006813">
    <property type="entry name" value="Glyco_trans_17"/>
</dbReference>